<protein>
    <submittedName>
        <fullName evidence="2">Uncharacterized protein</fullName>
    </submittedName>
</protein>
<comment type="caution">
    <text evidence="2">The sequence shown here is derived from an EMBL/GenBank/DDBJ whole genome shotgun (WGS) entry which is preliminary data.</text>
</comment>
<accession>A0A3R7M5A8</accession>
<keyword evidence="3" id="KW-1185">Reference proteome</keyword>
<dbReference type="GeneID" id="40333753"/>
<name>A0A3R7M5A8_TRYRA</name>
<feature type="region of interest" description="Disordered" evidence="1">
    <location>
        <begin position="45"/>
        <end position="69"/>
    </location>
</feature>
<evidence type="ECO:0000256" key="1">
    <source>
        <dbReference type="SAM" id="MobiDB-lite"/>
    </source>
</evidence>
<dbReference type="EMBL" id="MKGL01000690">
    <property type="protein sequence ID" value="RNE96432.1"/>
    <property type="molecule type" value="Genomic_DNA"/>
</dbReference>
<gene>
    <name evidence="2" type="ORF">TraAM80_09820</name>
</gene>
<reference evidence="2 3" key="1">
    <citation type="journal article" date="2018" name="BMC Genomics">
        <title>Genomic comparison of Trypanosoma conorhini and Trypanosoma rangeli to Trypanosoma cruzi strains of high and low virulence.</title>
        <authorList>
            <person name="Bradwell K.R."/>
            <person name="Koparde V.N."/>
            <person name="Matveyev A.V."/>
            <person name="Serrano M.G."/>
            <person name="Alves J.M."/>
            <person name="Parikh H."/>
            <person name="Huang B."/>
            <person name="Lee V."/>
            <person name="Espinosa-Alvarez O."/>
            <person name="Ortiz P.A."/>
            <person name="Costa-Martins A.G."/>
            <person name="Teixeira M.M."/>
            <person name="Buck G.A."/>
        </authorList>
    </citation>
    <scope>NUCLEOTIDE SEQUENCE [LARGE SCALE GENOMIC DNA]</scope>
    <source>
        <strain evidence="2 3">AM80</strain>
    </source>
</reference>
<dbReference type="RefSeq" id="XP_029233677.1">
    <property type="nucleotide sequence ID" value="XM_029386482.1"/>
</dbReference>
<dbReference type="Proteomes" id="UP000283634">
    <property type="component" value="Unassembled WGS sequence"/>
</dbReference>
<proteinExistence type="predicted"/>
<organism evidence="2 3">
    <name type="scientific">Trypanosoma rangeli</name>
    <dbReference type="NCBI Taxonomy" id="5698"/>
    <lineage>
        <taxon>Eukaryota</taxon>
        <taxon>Discoba</taxon>
        <taxon>Euglenozoa</taxon>
        <taxon>Kinetoplastea</taxon>
        <taxon>Metakinetoplastina</taxon>
        <taxon>Trypanosomatida</taxon>
        <taxon>Trypanosomatidae</taxon>
        <taxon>Trypanosoma</taxon>
        <taxon>Herpetosoma</taxon>
    </lineage>
</organism>
<evidence type="ECO:0000313" key="3">
    <source>
        <dbReference type="Proteomes" id="UP000283634"/>
    </source>
</evidence>
<feature type="compositionally biased region" description="Basic and acidic residues" evidence="1">
    <location>
        <begin position="57"/>
        <end position="67"/>
    </location>
</feature>
<sequence length="101" mass="11092">MSPLLFSPPTPSILCLFFLLTPDLKQRQLWCLLPLTPVNQKMSVAEKVQPKTPRMSSGKDHRNDIGKRLPANGTLLTDFGVFVAARRAQSQMAAGKKSLSG</sequence>
<evidence type="ECO:0000313" key="2">
    <source>
        <dbReference type="EMBL" id="RNE96432.1"/>
    </source>
</evidence>
<dbReference type="AlphaFoldDB" id="A0A3R7M5A8"/>